<dbReference type="EMBL" id="BOPG01000033">
    <property type="protein sequence ID" value="GIJ57804.1"/>
    <property type="molecule type" value="Genomic_DNA"/>
</dbReference>
<proteinExistence type="predicted"/>
<reference evidence="2" key="1">
    <citation type="submission" date="2021-01" db="EMBL/GenBank/DDBJ databases">
        <title>Whole genome shotgun sequence of Virgisporangium aurantiacum NBRC 16421.</title>
        <authorList>
            <person name="Komaki H."/>
            <person name="Tamura T."/>
        </authorList>
    </citation>
    <scope>NUCLEOTIDE SEQUENCE</scope>
    <source>
        <strain evidence="2">NBRC 16421</strain>
    </source>
</reference>
<dbReference type="Gene3D" id="3.40.50.720">
    <property type="entry name" value="NAD(P)-binding Rossmann-like Domain"/>
    <property type="match status" value="1"/>
</dbReference>
<dbReference type="RefSeq" id="WP_203997518.1">
    <property type="nucleotide sequence ID" value="NZ_BOPG01000033.1"/>
</dbReference>
<dbReference type="Pfam" id="PF01370">
    <property type="entry name" value="Epimerase"/>
    <property type="match status" value="1"/>
</dbReference>
<name>A0A8J4E1A1_9ACTN</name>
<dbReference type="Proteomes" id="UP000612585">
    <property type="component" value="Unassembled WGS sequence"/>
</dbReference>
<evidence type="ECO:0000313" key="3">
    <source>
        <dbReference type="Proteomes" id="UP000612585"/>
    </source>
</evidence>
<accession>A0A8J4E1A1</accession>
<dbReference type="AlphaFoldDB" id="A0A8J4E1A1"/>
<dbReference type="SUPFAM" id="SSF51735">
    <property type="entry name" value="NAD(P)-binding Rossmann-fold domains"/>
    <property type="match status" value="1"/>
</dbReference>
<comment type="caution">
    <text evidence="2">The sequence shown here is derived from an EMBL/GenBank/DDBJ whole genome shotgun (WGS) entry which is preliminary data.</text>
</comment>
<feature type="domain" description="NAD-dependent epimerase/dehydratase" evidence="1">
    <location>
        <begin position="4"/>
        <end position="207"/>
    </location>
</feature>
<dbReference type="InterPro" id="IPR036291">
    <property type="entry name" value="NAD(P)-bd_dom_sf"/>
</dbReference>
<sequence length="308" mass="32299">MSFVVVTGAGATGLATARRFAESGERVRQLTRSGSGADHPLVERIAADITDADRLTELTAGARALVNCAIPAYDRWATDVPPMAAALLAAVERTGAGYVMLGNVYGYGAVTGRLTEELPMAATTVKGRVRARMWLDALGAHDAGRARVTEVRAGTFLGAGAVSGYTLFVPGPVLAGDVAAYPGDLDAPQSWAYTEDVARSLVAATRDDRVWGRAWHAPVTSTLSVRALTTRLAELAGAPAPKLRRIHADELTGLAAATPVLGELVEMLYSTENPQLLDTTATDAVLGVRPTPLDTVLRELVAPGRDKS</sequence>
<gene>
    <name evidence="2" type="ORF">Vau01_053200</name>
</gene>
<evidence type="ECO:0000259" key="1">
    <source>
        <dbReference type="Pfam" id="PF01370"/>
    </source>
</evidence>
<protein>
    <submittedName>
        <fullName evidence="2">NAD-dependent epimerase</fullName>
    </submittedName>
</protein>
<dbReference type="InterPro" id="IPR001509">
    <property type="entry name" value="Epimerase_deHydtase"/>
</dbReference>
<organism evidence="2 3">
    <name type="scientific">Virgisporangium aurantiacum</name>
    <dbReference type="NCBI Taxonomy" id="175570"/>
    <lineage>
        <taxon>Bacteria</taxon>
        <taxon>Bacillati</taxon>
        <taxon>Actinomycetota</taxon>
        <taxon>Actinomycetes</taxon>
        <taxon>Micromonosporales</taxon>
        <taxon>Micromonosporaceae</taxon>
        <taxon>Virgisporangium</taxon>
    </lineage>
</organism>
<evidence type="ECO:0000313" key="2">
    <source>
        <dbReference type="EMBL" id="GIJ57804.1"/>
    </source>
</evidence>
<keyword evidence="3" id="KW-1185">Reference proteome</keyword>